<keyword evidence="2" id="KW-0472">Membrane</keyword>
<organism evidence="3 4">
    <name type="scientific">Penicillium malachiteum</name>
    <dbReference type="NCBI Taxonomy" id="1324776"/>
    <lineage>
        <taxon>Eukaryota</taxon>
        <taxon>Fungi</taxon>
        <taxon>Dikarya</taxon>
        <taxon>Ascomycota</taxon>
        <taxon>Pezizomycotina</taxon>
        <taxon>Eurotiomycetes</taxon>
        <taxon>Eurotiomycetidae</taxon>
        <taxon>Eurotiales</taxon>
        <taxon>Aspergillaceae</taxon>
        <taxon>Penicillium</taxon>
    </lineage>
</organism>
<dbReference type="AlphaFoldDB" id="A0AAD6HMV1"/>
<comment type="caution">
    <text evidence="3">The sequence shown here is derived from an EMBL/GenBank/DDBJ whole genome shotgun (WGS) entry which is preliminary data.</text>
</comment>
<feature type="transmembrane region" description="Helical" evidence="2">
    <location>
        <begin position="37"/>
        <end position="57"/>
    </location>
</feature>
<proteinExistence type="predicted"/>
<feature type="compositionally biased region" description="Basic and acidic residues" evidence="1">
    <location>
        <begin position="277"/>
        <end position="294"/>
    </location>
</feature>
<sequence>MAPLVIRQSHSLVPSPPRPHKGEYTKPVEVTTHIDPIVFAKLFAGTVGIFILSVLIWKLGNFIRSFSQYRVLREGNSPTTRYAKTWYGWVTVKTHERNKQFFRNIFAKVSKWTAWKSTRTDYRWAWWDPGQEALKARRKNRRRLLRWLPKFLMSYDSPTADEIWNPGPPVECHGALLEPQEPSRIQLSERMRELSEENANPIPRKTRRTLSKEEVAILMKPQGVYGQNHSRLSICTSEDRRDDIIWYDARMHILSSTISLENDIGSLGRGKSSKSSTKRDALSRLRSNVEKDTMHLAQFDGPGTFPVARPPASKSHQPSRDAPRGPTAIPRAHLRKYQVWSAKMQLQASKALVNKLRDSSGPPGTPIVEIFSSLGSEQSVAPEQQMSRACQRSGGSIEKLPLTIQQAVMRNRAHLLDKTNSGKIKTHYNTLPLRLDGKTRNSQGLEKMESAAYARDRNLDITRHTVHEVWAQDNIKAKPQDHRSVESPGMSKNMLEFSQLNDFEVKLMDMLDRKLTWLFNETTPGQKPYQFALLANHWLNRETWLVIDPVSRVSTDARRNQGDPRYNVPYPEPDLSRKPKYPVPVRKRAHHPRIDSWRAAVNRQRRVSGIRERLQPVELYEDSAEEPPDGHIDTACWMLPRPPQGFEMSSKQRNAWYEGGAGWQEKLDDWRAVKRGYRLRRGIFDGRVNRNRVIEIGQNINGYCRRVLLKSTAQPAERRSRIQSAP</sequence>
<dbReference type="Proteomes" id="UP001215712">
    <property type="component" value="Unassembled WGS sequence"/>
</dbReference>
<evidence type="ECO:0000256" key="2">
    <source>
        <dbReference type="SAM" id="Phobius"/>
    </source>
</evidence>
<reference evidence="3" key="1">
    <citation type="journal article" date="2023" name="IMA Fungus">
        <title>Comparative genomic study of the Penicillium genus elucidates a diverse pangenome and 15 lateral gene transfer events.</title>
        <authorList>
            <person name="Petersen C."/>
            <person name="Sorensen T."/>
            <person name="Nielsen M.R."/>
            <person name="Sondergaard T.E."/>
            <person name="Sorensen J.L."/>
            <person name="Fitzpatrick D.A."/>
            <person name="Frisvad J.C."/>
            <person name="Nielsen K.L."/>
        </authorList>
    </citation>
    <scope>NUCLEOTIDE SEQUENCE</scope>
    <source>
        <strain evidence="3">IBT 17514</strain>
    </source>
</reference>
<evidence type="ECO:0000256" key="1">
    <source>
        <dbReference type="SAM" id="MobiDB-lite"/>
    </source>
</evidence>
<evidence type="ECO:0000313" key="4">
    <source>
        <dbReference type="Proteomes" id="UP001215712"/>
    </source>
</evidence>
<accession>A0AAD6HMV1</accession>
<keyword evidence="2" id="KW-1133">Transmembrane helix</keyword>
<feature type="compositionally biased region" description="Low complexity" evidence="1">
    <location>
        <begin position="265"/>
        <end position="275"/>
    </location>
</feature>
<keyword evidence="2" id="KW-0812">Transmembrane</keyword>
<evidence type="ECO:0000313" key="3">
    <source>
        <dbReference type="EMBL" id="KAJ5727705.1"/>
    </source>
</evidence>
<name>A0AAD6HMV1_9EURO</name>
<feature type="region of interest" description="Disordered" evidence="1">
    <location>
        <begin position="556"/>
        <end position="581"/>
    </location>
</feature>
<reference evidence="3" key="2">
    <citation type="submission" date="2023-01" db="EMBL/GenBank/DDBJ databases">
        <authorList>
            <person name="Petersen C."/>
        </authorList>
    </citation>
    <scope>NUCLEOTIDE SEQUENCE</scope>
    <source>
        <strain evidence="3">IBT 17514</strain>
    </source>
</reference>
<protein>
    <submittedName>
        <fullName evidence="3">Uncharacterized protein</fullName>
    </submittedName>
</protein>
<keyword evidence="4" id="KW-1185">Reference proteome</keyword>
<feature type="region of interest" description="Disordered" evidence="1">
    <location>
        <begin position="1"/>
        <end position="22"/>
    </location>
</feature>
<feature type="region of interest" description="Disordered" evidence="1">
    <location>
        <begin position="264"/>
        <end position="330"/>
    </location>
</feature>
<dbReference type="EMBL" id="JAQJAN010000006">
    <property type="protein sequence ID" value="KAJ5727705.1"/>
    <property type="molecule type" value="Genomic_DNA"/>
</dbReference>
<gene>
    <name evidence="3" type="ORF">N7493_005525</name>
</gene>